<feature type="signal peptide" evidence="1">
    <location>
        <begin position="1"/>
        <end position="21"/>
    </location>
</feature>
<evidence type="ECO:0000259" key="2">
    <source>
        <dbReference type="Pfam" id="PF01579"/>
    </source>
</evidence>
<dbReference type="AlphaFoldDB" id="A0A2G5T9A3"/>
<reference evidence="4" key="1">
    <citation type="submission" date="2017-10" db="EMBL/GenBank/DDBJ databases">
        <title>Rapid genome shrinkage in a self-fertile nematode reveals novel sperm competition proteins.</title>
        <authorList>
            <person name="Yin D."/>
            <person name="Schwarz E.M."/>
            <person name="Thomas C.G."/>
            <person name="Felde R.L."/>
            <person name="Korf I.F."/>
            <person name="Cutter A.D."/>
            <person name="Schartner C.M."/>
            <person name="Ralston E.J."/>
            <person name="Meyer B.J."/>
            <person name="Haag E.S."/>
        </authorList>
    </citation>
    <scope>NUCLEOTIDE SEQUENCE [LARGE SCALE GENOMIC DNA]</scope>
    <source>
        <strain evidence="4">JU1422</strain>
    </source>
</reference>
<dbReference type="Pfam" id="PF01579">
    <property type="entry name" value="DUF19"/>
    <property type="match status" value="1"/>
</dbReference>
<evidence type="ECO:0000256" key="1">
    <source>
        <dbReference type="SAM" id="SignalP"/>
    </source>
</evidence>
<feature type="domain" description="T20D4.11-like" evidence="2">
    <location>
        <begin position="58"/>
        <end position="182"/>
    </location>
</feature>
<dbReference type="Proteomes" id="UP000230233">
    <property type="component" value="Chromosome V"/>
</dbReference>
<dbReference type="PANTHER" id="PTHR31897">
    <property type="entry name" value="PROTEIN CBG17011-RELATED"/>
    <property type="match status" value="1"/>
</dbReference>
<proteinExistence type="predicted"/>
<gene>
    <name evidence="3" type="primary">Cnig_chr_V.g17287</name>
    <name evidence="3" type="ORF">B9Z55_017287</name>
</gene>
<organism evidence="3 4">
    <name type="scientific">Caenorhabditis nigoni</name>
    <dbReference type="NCBI Taxonomy" id="1611254"/>
    <lineage>
        <taxon>Eukaryota</taxon>
        <taxon>Metazoa</taxon>
        <taxon>Ecdysozoa</taxon>
        <taxon>Nematoda</taxon>
        <taxon>Chromadorea</taxon>
        <taxon>Rhabditida</taxon>
        <taxon>Rhabditina</taxon>
        <taxon>Rhabditomorpha</taxon>
        <taxon>Rhabditoidea</taxon>
        <taxon>Rhabditidae</taxon>
        <taxon>Peloderinae</taxon>
        <taxon>Caenorhabditis</taxon>
    </lineage>
</organism>
<evidence type="ECO:0000313" key="4">
    <source>
        <dbReference type="Proteomes" id="UP000230233"/>
    </source>
</evidence>
<accession>A0A2G5T9A3</accession>
<name>A0A2G5T9A3_9PELO</name>
<dbReference type="OrthoDB" id="10410952at2759"/>
<dbReference type="PANTHER" id="PTHR31897:SF2">
    <property type="entry name" value="DUF19 DOMAIN-CONTAINING PROTEIN"/>
    <property type="match status" value="1"/>
</dbReference>
<protein>
    <recommendedName>
        <fullName evidence="2">T20D4.11-like domain-containing protein</fullName>
    </recommendedName>
</protein>
<keyword evidence="1" id="KW-0732">Signal</keyword>
<feature type="chain" id="PRO_5013935843" description="T20D4.11-like domain-containing protein" evidence="1">
    <location>
        <begin position="22"/>
        <end position="257"/>
    </location>
</feature>
<dbReference type="InterPro" id="IPR002542">
    <property type="entry name" value="T20D4.11-like_dom"/>
</dbReference>
<keyword evidence="4" id="KW-1185">Reference proteome</keyword>
<sequence>MFRFIIILTICLNIDLFFVSAENVIKDCGWNNLEICDQNSKALKKITNFEINGVISLEYAKNVTIACENVTKCYGNLRCESAKLNFRYYVKKCQKVNFYNYEMDQCLLKFYDEVYQANYNCTKDFDYFSQNMDMKKVAYGSGKACFLKIANDVCSEKSITYLDTKYHNLLDILTEYNPEDHCHSFHDEWMARQCQPKMNAFLKEAENPTGSVSLYDLCDNVAECWYEHCYFNEKRLAERLKGLCSKFIDENLEDEYD</sequence>
<comment type="caution">
    <text evidence="3">The sequence shown here is derived from an EMBL/GenBank/DDBJ whole genome shotgun (WGS) entry which is preliminary data.</text>
</comment>
<evidence type="ECO:0000313" key="3">
    <source>
        <dbReference type="EMBL" id="PIC23666.1"/>
    </source>
</evidence>
<dbReference type="EMBL" id="PDUG01000005">
    <property type="protein sequence ID" value="PIC23666.1"/>
    <property type="molecule type" value="Genomic_DNA"/>
</dbReference>